<keyword evidence="8 9" id="KW-0804">Transcription</keyword>
<sequence length="243" mass="27230">MFASQPAQVMIVEDDPMVMKLNVEYLARIEGAVLAAQAVDVASAQRLLEENEEIDIVLLDVYLGGQSGLILARWLSQRQRDVDVILITAASEAEAVRTARRLRVSDYLVKPFEFERFRQALNDCIRQRAVLARVDDQVDQRTLDGLFRLQPNGGGRHDDLPKGLTSHSLAQVAEAVLLFADDPFTTEALAEGTGMSRVSVRKYLKYLIELQAISESFAYGQIGRPSFTYQSLDRRLLERCAGR</sequence>
<protein>
    <recommendedName>
        <fullName evidence="9">Transcriptional regulatory protein</fullName>
    </recommendedName>
</protein>
<organism evidence="12 13">
    <name type="scientific">Halotalea alkalilenta</name>
    <dbReference type="NCBI Taxonomy" id="376489"/>
    <lineage>
        <taxon>Bacteria</taxon>
        <taxon>Pseudomonadati</taxon>
        <taxon>Pseudomonadota</taxon>
        <taxon>Gammaproteobacteria</taxon>
        <taxon>Oceanospirillales</taxon>
        <taxon>Halomonadaceae</taxon>
        <taxon>Halotalea</taxon>
    </lineage>
</organism>
<evidence type="ECO:0000259" key="11">
    <source>
        <dbReference type="PROSITE" id="PS50110"/>
    </source>
</evidence>
<dbReference type="InterPro" id="IPR011006">
    <property type="entry name" value="CheY-like_superfamily"/>
</dbReference>
<feature type="domain" description="Response regulatory" evidence="11">
    <location>
        <begin position="8"/>
        <end position="125"/>
    </location>
</feature>
<dbReference type="GO" id="GO:0003700">
    <property type="term" value="F:DNA-binding transcription factor activity"/>
    <property type="evidence" value="ECO:0007669"/>
    <property type="project" value="InterPro"/>
</dbReference>
<dbReference type="GO" id="GO:0000156">
    <property type="term" value="F:phosphorelay response regulator activity"/>
    <property type="evidence" value="ECO:0007669"/>
    <property type="project" value="TreeGrafter"/>
</dbReference>
<keyword evidence="2 9" id="KW-0963">Cytoplasm</keyword>
<keyword evidence="4 9" id="KW-0902">Two-component regulatory system</keyword>
<evidence type="ECO:0000256" key="2">
    <source>
        <dbReference type="ARBA" id="ARBA00022490"/>
    </source>
</evidence>
<dbReference type="InterPro" id="IPR051271">
    <property type="entry name" value="2C-system_Tx_regulators"/>
</dbReference>
<dbReference type="KEGG" id="haa:A5892_06875"/>
<dbReference type="PANTHER" id="PTHR45526">
    <property type="entry name" value="TRANSCRIPTIONAL REGULATORY PROTEIN DPIA"/>
    <property type="match status" value="1"/>
</dbReference>
<dbReference type="SUPFAM" id="SSF52172">
    <property type="entry name" value="CheY-like"/>
    <property type="match status" value="1"/>
</dbReference>
<proteinExistence type="predicted"/>
<dbReference type="SMART" id="SM00448">
    <property type="entry name" value="REC"/>
    <property type="match status" value="1"/>
</dbReference>
<dbReference type="PANTHER" id="PTHR45526:SF1">
    <property type="entry name" value="TRANSCRIPTIONAL REGULATORY PROTEIN DCUR-RELATED"/>
    <property type="match status" value="1"/>
</dbReference>
<evidence type="ECO:0000256" key="1">
    <source>
        <dbReference type="ARBA" id="ARBA00004496"/>
    </source>
</evidence>
<dbReference type="Proteomes" id="UP000077875">
    <property type="component" value="Chromosome"/>
</dbReference>
<evidence type="ECO:0000256" key="3">
    <source>
        <dbReference type="ARBA" id="ARBA00022553"/>
    </source>
</evidence>
<evidence type="ECO:0000256" key="7">
    <source>
        <dbReference type="ARBA" id="ARBA00023159"/>
    </source>
</evidence>
<evidence type="ECO:0000313" key="13">
    <source>
        <dbReference type="Proteomes" id="UP000077875"/>
    </source>
</evidence>
<dbReference type="AlphaFoldDB" id="A0A172YD84"/>
<keyword evidence="3 10" id="KW-0597">Phosphoprotein</keyword>
<dbReference type="STRING" id="376489.A5892_06875"/>
<dbReference type="PROSITE" id="PS50110">
    <property type="entry name" value="RESPONSE_REGULATORY"/>
    <property type="match status" value="1"/>
</dbReference>
<dbReference type="Pfam" id="PF00072">
    <property type="entry name" value="Response_reg"/>
    <property type="match status" value="1"/>
</dbReference>
<accession>A0A172YD84</accession>
<keyword evidence="7 9" id="KW-0010">Activator</keyword>
<evidence type="ECO:0000256" key="9">
    <source>
        <dbReference type="PIRNR" id="PIRNR006171"/>
    </source>
</evidence>
<dbReference type="GO" id="GO:0005737">
    <property type="term" value="C:cytoplasm"/>
    <property type="evidence" value="ECO:0007669"/>
    <property type="project" value="UniProtKB-SubCell"/>
</dbReference>
<reference evidence="12 13" key="1">
    <citation type="submission" date="2016-04" db="EMBL/GenBank/DDBJ databases">
        <title>Complete Genome Sequence of Halotalea alkalilenta IHB B 13600.</title>
        <authorList>
            <person name="Swarnkar M.K."/>
            <person name="Sharma A."/>
            <person name="Kaushal K."/>
            <person name="Soni R."/>
            <person name="Rana S."/>
            <person name="Singh A.K."/>
            <person name="Gulati A."/>
        </authorList>
    </citation>
    <scope>NUCLEOTIDE SEQUENCE [LARGE SCALE GENOMIC DNA]</scope>
    <source>
        <strain evidence="12 13">IHB B 13600</strain>
    </source>
</reference>
<gene>
    <name evidence="12" type="ORF">A5892_06875</name>
</gene>
<feature type="modified residue" description="4-aspartylphosphate" evidence="10">
    <location>
        <position position="60"/>
    </location>
</feature>
<dbReference type="InterPro" id="IPR001789">
    <property type="entry name" value="Sig_transdc_resp-reg_receiver"/>
</dbReference>
<dbReference type="GO" id="GO:0003677">
    <property type="term" value="F:DNA binding"/>
    <property type="evidence" value="ECO:0007669"/>
    <property type="project" value="UniProtKB-KW"/>
</dbReference>
<dbReference type="EMBL" id="CP015243">
    <property type="protein sequence ID" value="ANF57221.1"/>
    <property type="molecule type" value="Genomic_DNA"/>
</dbReference>
<evidence type="ECO:0000256" key="4">
    <source>
        <dbReference type="ARBA" id="ARBA00023012"/>
    </source>
</evidence>
<dbReference type="PIRSF" id="PIRSF006171">
    <property type="entry name" value="RR_citrat_malat"/>
    <property type="match status" value="1"/>
</dbReference>
<dbReference type="Gene3D" id="3.40.50.2300">
    <property type="match status" value="1"/>
</dbReference>
<comment type="subcellular location">
    <subcellularLocation>
        <location evidence="1 9">Cytoplasm</location>
    </subcellularLocation>
</comment>
<evidence type="ECO:0000256" key="10">
    <source>
        <dbReference type="PROSITE-ProRule" id="PRU00169"/>
    </source>
</evidence>
<evidence type="ECO:0000256" key="6">
    <source>
        <dbReference type="ARBA" id="ARBA00023125"/>
    </source>
</evidence>
<evidence type="ECO:0000256" key="5">
    <source>
        <dbReference type="ARBA" id="ARBA00023015"/>
    </source>
</evidence>
<name>A0A172YD84_9GAMM</name>
<dbReference type="RefSeq" id="WP_064122175.1">
    <property type="nucleotide sequence ID" value="NZ_CP015243.1"/>
</dbReference>
<keyword evidence="6 9" id="KW-0238">DNA-binding</keyword>
<keyword evidence="5 9" id="KW-0805">Transcription regulation</keyword>
<evidence type="ECO:0000313" key="12">
    <source>
        <dbReference type="EMBL" id="ANF57221.1"/>
    </source>
</evidence>
<dbReference type="InterPro" id="IPR024187">
    <property type="entry name" value="Sig_transdc_resp-reg_cit/mal"/>
</dbReference>
<evidence type="ECO:0000256" key="8">
    <source>
        <dbReference type="ARBA" id="ARBA00023163"/>
    </source>
</evidence>
<keyword evidence="13" id="KW-1185">Reference proteome</keyword>